<dbReference type="InterPro" id="IPR050730">
    <property type="entry name" value="UBX_domain-protein"/>
</dbReference>
<evidence type="ECO:0000259" key="2">
    <source>
        <dbReference type="PROSITE" id="PS50033"/>
    </source>
</evidence>
<dbReference type="Proteomes" id="UP001497383">
    <property type="component" value="Chromosome 1"/>
</dbReference>
<dbReference type="SUPFAM" id="SSF52833">
    <property type="entry name" value="Thioredoxin-like"/>
    <property type="match status" value="1"/>
</dbReference>
<feature type="region of interest" description="Disordered" evidence="1">
    <location>
        <begin position="142"/>
        <end position="243"/>
    </location>
</feature>
<dbReference type="Pfam" id="PF13899">
    <property type="entry name" value="Thioredoxin_7"/>
    <property type="match status" value="1"/>
</dbReference>
<dbReference type="EMBL" id="OZ022405">
    <property type="protein sequence ID" value="CAK9435547.1"/>
    <property type="molecule type" value="Genomic_DNA"/>
</dbReference>
<dbReference type="InterPro" id="IPR029071">
    <property type="entry name" value="Ubiquitin-like_domsf"/>
</dbReference>
<keyword evidence="4" id="KW-1185">Reference proteome</keyword>
<protein>
    <recommendedName>
        <fullName evidence="2">UBX domain-containing protein</fullName>
    </recommendedName>
</protein>
<dbReference type="PROSITE" id="PS50033">
    <property type="entry name" value="UBX"/>
    <property type="match status" value="1"/>
</dbReference>
<dbReference type="Gene3D" id="1.10.8.10">
    <property type="entry name" value="DNA helicase RuvA subunit, C-terminal domain"/>
    <property type="match status" value="1"/>
</dbReference>
<sequence>MDEHIPTFLAVTGIEDEAVAKQFLDVTGGDLDMAVTLYMESGQHGGGQGASGGNGGSARAPYDGDDEALAKQLQEQAYGGAPGQDHDDGGDGVREADANVHRHETLIDSIPGYGGAGGLMSQMHRQADMFGRRQQGIFHQGFNFQNGSSMNSFHGGGEDEVDEEVDDDDEEEEDDDDDYDGMEFEGAEGYNQSHDVQIIDSDEEDGEGEEEGAAANGGGYNRNRAPRRRSVGRRRQLREQRDQNLTSVQRRLANLFRPPFDIISVLTLDQARAQAKETKKWILVNIQDSSEFQSQVLNRDFWSNSRVKQIVRENFIFLQYQNDSFDGESYVNFYHVDQFPHIAIIDPLTGERVYRWKDGQVPEMEKWISEVYSFLDSFSLAPDSKNPLVKHERKLDLDSLSEEQQIELAMKQSVLDSDNINNSNNNNNNNGKSIDDAINLDSDDDDTTFSSEGLPKSESAPSEPIFEPFEAIKAIDHKEPTEGPTTRVQIRFPNGKRLVRRLGLQDPVVALFEWLKFVLSESGAGYGLNCNDKFTLSNSSDKSFKFIQNLDRTIEQANLKNASILLEKD</sequence>
<feature type="compositionally biased region" description="Acidic residues" evidence="1">
    <location>
        <begin position="200"/>
        <end position="212"/>
    </location>
</feature>
<name>A0ABP0ZFU5_9ASCO</name>
<dbReference type="RefSeq" id="XP_066827212.1">
    <property type="nucleotide sequence ID" value="XM_066972772.1"/>
</dbReference>
<reference evidence="3 4" key="1">
    <citation type="submission" date="2024-03" db="EMBL/GenBank/DDBJ databases">
        <authorList>
            <person name="Brejova B."/>
        </authorList>
    </citation>
    <scope>NUCLEOTIDE SEQUENCE [LARGE SCALE GENOMIC DNA]</scope>
    <source>
        <strain evidence="3 4">CBS 14171</strain>
    </source>
</reference>
<feature type="region of interest" description="Disordered" evidence="1">
    <location>
        <begin position="43"/>
        <end position="64"/>
    </location>
</feature>
<evidence type="ECO:0000313" key="3">
    <source>
        <dbReference type="EMBL" id="CAK9435547.1"/>
    </source>
</evidence>
<evidence type="ECO:0000256" key="1">
    <source>
        <dbReference type="SAM" id="MobiDB-lite"/>
    </source>
</evidence>
<dbReference type="PANTHER" id="PTHR23322:SF6">
    <property type="entry name" value="UBX DOMAIN-CONTAINING PROTEIN 7"/>
    <property type="match status" value="1"/>
</dbReference>
<dbReference type="SMART" id="SM00166">
    <property type="entry name" value="UBX"/>
    <property type="match status" value="1"/>
</dbReference>
<gene>
    <name evidence="3" type="ORF">LODBEIA_P02740</name>
</gene>
<dbReference type="InterPro" id="IPR001012">
    <property type="entry name" value="UBX_dom"/>
</dbReference>
<feature type="compositionally biased region" description="Acidic residues" evidence="1">
    <location>
        <begin position="158"/>
        <end position="186"/>
    </location>
</feature>
<dbReference type="CDD" id="cd02958">
    <property type="entry name" value="UAS"/>
    <property type="match status" value="1"/>
</dbReference>
<dbReference type="SUPFAM" id="SSF54236">
    <property type="entry name" value="Ubiquitin-like"/>
    <property type="match status" value="1"/>
</dbReference>
<dbReference type="Pfam" id="PF00789">
    <property type="entry name" value="UBX"/>
    <property type="match status" value="1"/>
</dbReference>
<feature type="compositionally biased region" description="Polar residues" evidence="1">
    <location>
        <begin position="142"/>
        <end position="152"/>
    </location>
</feature>
<organism evidence="3 4">
    <name type="scientific">Lodderomyces beijingensis</name>
    <dbReference type="NCBI Taxonomy" id="1775926"/>
    <lineage>
        <taxon>Eukaryota</taxon>
        <taxon>Fungi</taxon>
        <taxon>Dikarya</taxon>
        <taxon>Ascomycota</taxon>
        <taxon>Saccharomycotina</taxon>
        <taxon>Pichiomycetes</taxon>
        <taxon>Debaryomycetaceae</taxon>
        <taxon>Candida/Lodderomyces clade</taxon>
        <taxon>Lodderomyces</taxon>
    </lineage>
</organism>
<dbReference type="Pfam" id="PF14555">
    <property type="entry name" value="UBA_4"/>
    <property type="match status" value="1"/>
</dbReference>
<evidence type="ECO:0000313" key="4">
    <source>
        <dbReference type="Proteomes" id="UP001497383"/>
    </source>
</evidence>
<dbReference type="InterPro" id="IPR006577">
    <property type="entry name" value="UAS"/>
</dbReference>
<feature type="region of interest" description="Disordered" evidence="1">
    <location>
        <begin position="413"/>
        <end position="462"/>
    </location>
</feature>
<proteinExistence type="predicted"/>
<feature type="domain" description="UBX" evidence="2">
    <location>
        <begin position="481"/>
        <end position="567"/>
    </location>
</feature>
<dbReference type="Gene3D" id="3.10.20.90">
    <property type="entry name" value="Phosphatidylinositol 3-kinase Catalytic Subunit, Chain A, domain 1"/>
    <property type="match status" value="1"/>
</dbReference>
<dbReference type="Gene3D" id="3.40.30.10">
    <property type="entry name" value="Glutaredoxin"/>
    <property type="match status" value="1"/>
</dbReference>
<dbReference type="GeneID" id="92205470"/>
<dbReference type="CDD" id="cd14346">
    <property type="entry name" value="UBA_Ubx5_like"/>
    <property type="match status" value="1"/>
</dbReference>
<accession>A0ABP0ZFU5</accession>
<feature type="compositionally biased region" description="Basic residues" evidence="1">
    <location>
        <begin position="224"/>
        <end position="236"/>
    </location>
</feature>
<dbReference type="SMART" id="SM00594">
    <property type="entry name" value="UAS"/>
    <property type="match status" value="1"/>
</dbReference>
<dbReference type="PANTHER" id="PTHR23322">
    <property type="entry name" value="FAS-ASSOCIATED PROTEIN"/>
    <property type="match status" value="1"/>
</dbReference>
<dbReference type="InterPro" id="IPR036249">
    <property type="entry name" value="Thioredoxin-like_sf"/>
</dbReference>
<feature type="compositionally biased region" description="Gly residues" evidence="1">
    <location>
        <begin position="43"/>
        <end position="56"/>
    </location>
</feature>
<feature type="compositionally biased region" description="Low complexity" evidence="1">
    <location>
        <begin position="419"/>
        <end position="440"/>
    </location>
</feature>
<dbReference type="CDD" id="cd01767">
    <property type="entry name" value="UBX"/>
    <property type="match status" value="1"/>
</dbReference>